<name>A0A0S4J6X2_BODSA</name>
<organism evidence="1 2">
    <name type="scientific">Bodo saltans</name>
    <name type="common">Flagellated protozoan</name>
    <dbReference type="NCBI Taxonomy" id="75058"/>
    <lineage>
        <taxon>Eukaryota</taxon>
        <taxon>Discoba</taxon>
        <taxon>Euglenozoa</taxon>
        <taxon>Kinetoplastea</taxon>
        <taxon>Metakinetoplastina</taxon>
        <taxon>Eubodonida</taxon>
        <taxon>Bodonidae</taxon>
        <taxon>Bodo</taxon>
    </lineage>
</organism>
<gene>
    <name evidence="1" type="ORF">BSAL_90880</name>
</gene>
<protein>
    <submittedName>
        <fullName evidence="1">Uncharacterized protein</fullName>
    </submittedName>
</protein>
<evidence type="ECO:0000313" key="1">
    <source>
        <dbReference type="EMBL" id="CUG85844.1"/>
    </source>
</evidence>
<dbReference type="AlphaFoldDB" id="A0A0S4J6X2"/>
<evidence type="ECO:0000313" key="2">
    <source>
        <dbReference type="Proteomes" id="UP000051952"/>
    </source>
</evidence>
<reference evidence="2" key="1">
    <citation type="submission" date="2015-09" db="EMBL/GenBank/DDBJ databases">
        <authorList>
            <consortium name="Pathogen Informatics"/>
        </authorList>
    </citation>
    <scope>NUCLEOTIDE SEQUENCE [LARGE SCALE GENOMIC DNA]</scope>
    <source>
        <strain evidence="2">Lake Konstanz</strain>
    </source>
</reference>
<dbReference type="EMBL" id="CYKH01001200">
    <property type="protein sequence ID" value="CUG85844.1"/>
    <property type="molecule type" value="Genomic_DNA"/>
</dbReference>
<keyword evidence="2" id="KW-1185">Reference proteome</keyword>
<sequence>MRWLIVDATVRDIRLQASSLPLTVHAGRGGAAPFEGNAMLVSIKATNAASGLPWIPQSYSLYQSTVVSVAIHLRCVVVDDHNMSTTNISTLTLIIPAPGAIMNSVQKVLAAGAVRGQIIGLMIGAGSASSGGRLAAIAAAQCGTSDSDARVTGILH</sequence>
<dbReference type="VEuPathDB" id="TriTrypDB:BSAL_90880"/>
<dbReference type="Proteomes" id="UP000051952">
    <property type="component" value="Unassembled WGS sequence"/>
</dbReference>
<accession>A0A0S4J6X2</accession>
<proteinExistence type="predicted"/>